<feature type="signal peptide" evidence="1">
    <location>
        <begin position="1"/>
        <end position="18"/>
    </location>
</feature>
<evidence type="ECO:0000313" key="4">
    <source>
        <dbReference type="Proteomes" id="UP000634139"/>
    </source>
</evidence>
<dbReference type="InterPro" id="IPR039246">
    <property type="entry name" value="Flagellar_FlgA"/>
</dbReference>
<dbReference type="EMBL" id="BMZD01000010">
    <property type="protein sequence ID" value="GHA06552.1"/>
    <property type="molecule type" value="Genomic_DNA"/>
</dbReference>
<dbReference type="PANTHER" id="PTHR36307:SF1">
    <property type="entry name" value="FLAGELLA BASAL BODY P-RING FORMATION PROTEIN FLGA"/>
    <property type="match status" value="1"/>
</dbReference>
<dbReference type="Gene3D" id="2.30.30.760">
    <property type="match status" value="1"/>
</dbReference>
<feature type="chain" id="PRO_5037978197" description="Flagella basal body P-ring formation protein FlgA SAF domain-containing protein" evidence="1">
    <location>
        <begin position="19"/>
        <end position="158"/>
    </location>
</feature>
<reference evidence="3" key="1">
    <citation type="journal article" date="2014" name="Int. J. Syst. Evol. Microbiol.">
        <title>Complete genome sequence of Corynebacterium casei LMG S-19264T (=DSM 44701T), isolated from a smear-ripened cheese.</title>
        <authorList>
            <consortium name="US DOE Joint Genome Institute (JGI-PGF)"/>
            <person name="Walter F."/>
            <person name="Albersmeier A."/>
            <person name="Kalinowski J."/>
            <person name="Ruckert C."/>
        </authorList>
    </citation>
    <scope>NUCLEOTIDE SEQUENCE</scope>
    <source>
        <strain evidence="3">KCTC 32422</strain>
    </source>
</reference>
<proteinExistence type="predicted"/>
<comment type="caution">
    <text evidence="3">The sequence shown here is derived from an EMBL/GenBank/DDBJ whole genome shotgun (WGS) entry which is preliminary data.</text>
</comment>
<evidence type="ECO:0000259" key="2">
    <source>
        <dbReference type="Pfam" id="PF13144"/>
    </source>
</evidence>
<dbReference type="RefSeq" id="WP_189542853.1">
    <property type="nucleotide sequence ID" value="NZ_BMZD01000010.1"/>
</dbReference>
<dbReference type="InterPro" id="IPR017585">
    <property type="entry name" value="SAF_FlgA"/>
</dbReference>
<keyword evidence="1" id="KW-0732">Signal</keyword>
<gene>
    <name evidence="3" type="ORF">GCM10011617_29220</name>
</gene>
<dbReference type="GO" id="GO:0044780">
    <property type="term" value="P:bacterial-type flagellum assembly"/>
    <property type="evidence" value="ECO:0007669"/>
    <property type="project" value="InterPro"/>
</dbReference>
<keyword evidence="4" id="KW-1185">Reference proteome</keyword>
<accession>A0A918RQE7</accession>
<sequence length="158" mass="16313">MIRYAILPLALLAAPAQAGPLADLAMIDHAVAAFAGAPATPVDRRLRLAACAQPLALAWHGPQRDRVRVECPQPGGWRLFVPLAAAQDLPGEAAAPVVARGDAISITVSGSGFAVSQPGEALESGAAGAWIRVRTLNPKAQPLRARVIRPGVVGMDLP</sequence>
<feature type="domain" description="Flagella basal body P-ring formation protein FlgA SAF" evidence="2">
    <location>
        <begin position="94"/>
        <end position="153"/>
    </location>
</feature>
<evidence type="ECO:0000313" key="3">
    <source>
        <dbReference type="EMBL" id="GHA06552.1"/>
    </source>
</evidence>
<dbReference type="Pfam" id="PF13144">
    <property type="entry name" value="ChapFlgA"/>
    <property type="match status" value="1"/>
</dbReference>
<organism evidence="3 4">
    <name type="scientific">Novosphingobium arvoryzae</name>
    <dbReference type="NCBI Taxonomy" id="1256514"/>
    <lineage>
        <taxon>Bacteria</taxon>
        <taxon>Pseudomonadati</taxon>
        <taxon>Pseudomonadota</taxon>
        <taxon>Alphaproteobacteria</taxon>
        <taxon>Sphingomonadales</taxon>
        <taxon>Sphingomonadaceae</taxon>
        <taxon>Novosphingobium</taxon>
    </lineage>
</organism>
<dbReference type="PANTHER" id="PTHR36307">
    <property type="entry name" value="FLAGELLA BASAL BODY P-RING FORMATION PROTEIN FLGA"/>
    <property type="match status" value="1"/>
</dbReference>
<reference evidence="3" key="2">
    <citation type="submission" date="2020-09" db="EMBL/GenBank/DDBJ databases">
        <authorList>
            <person name="Sun Q."/>
            <person name="Kim S."/>
        </authorList>
    </citation>
    <scope>NUCLEOTIDE SEQUENCE</scope>
    <source>
        <strain evidence="3">KCTC 32422</strain>
    </source>
</reference>
<evidence type="ECO:0000256" key="1">
    <source>
        <dbReference type="SAM" id="SignalP"/>
    </source>
</evidence>
<dbReference type="AlphaFoldDB" id="A0A918RQE7"/>
<protein>
    <recommendedName>
        <fullName evidence="2">Flagella basal body P-ring formation protein FlgA SAF domain-containing protein</fullName>
    </recommendedName>
</protein>
<dbReference type="Proteomes" id="UP000634139">
    <property type="component" value="Unassembled WGS sequence"/>
</dbReference>
<name>A0A918RQE7_9SPHN</name>